<evidence type="ECO:0000256" key="2">
    <source>
        <dbReference type="ARBA" id="ARBA00004496"/>
    </source>
</evidence>
<evidence type="ECO:0000313" key="8">
    <source>
        <dbReference type="Proteomes" id="UP000886721"/>
    </source>
</evidence>
<sequence>MEQFDFVVANPVGIHARPAMLLAQEARRFQSRIQVEYGGRKANGKNMASLLTLRADQGAKVSFLIEGGDEKEAAKHLNNFCIHNL</sequence>
<evidence type="ECO:0000256" key="3">
    <source>
        <dbReference type="ARBA" id="ARBA00020422"/>
    </source>
</evidence>
<dbReference type="InterPro" id="IPR050399">
    <property type="entry name" value="HPr"/>
</dbReference>
<dbReference type="PANTHER" id="PTHR33705:SF2">
    <property type="entry name" value="PHOSPHOCARRIER PROTEIN NPR"/>
    <property type="match status" value="1"/>
</dbReference>
<evidence type="ECO:0000256" key="5">
    <source>
        <dbReference type="ARBA" id="ARBA00022683"/>
    </source>
</evidence>
<dbReference type="InterPro" id="IPR035895">
    <property type="entry name" value="HPr-like_sf"/>
</dbReference>
<dbReference type="PROSITE" id="PS00369">
    <property type="entry name" value="PTS_HPR_HIS"/>
    <property type="match status" value="1"/>
</dbReference>
<protein>
    <recommendedName>
        <fullName evidence="3">Phosphocarrier protein HPr</fullName>
    </recommendedName>
</protein>
<dbReference type="Gene3D" id="3.30.1340.10">
    <property type="entry name" value="HPr-like"/>
    <property type="match status" value="1"/>
</dbReference>
<reference evidence="7" key="2">
    <citation type="submission" date="2021-04" db="EMBL/GenBank/DDBJ databases">
        <authorList>
            <person name="Gilroy R."/>
        </authorList>
    </citation>
    <scope>NUCLEOTIDE SEQUENCE</scope>
    <source>
        <strain evidence="7">CHK191-13928</strain>
    </source>
</reference>
<gene>
    <name evidence="7" type="ORF">H9735_02175</name>
</gene>
<evidence type="ECO:0000256" key="4">
    <source>
        <dbReference type="ARBA" id="ARBA00022490"/>
    </source>
</evidence>
<dbReference type="InterPro" id="IPR001020">
    <property type="entry name" value="PTS_HPr_His_P_site"/>
</dbReference>
<accession>A0A9D1WTK7</accession>
<dbReference type="SUPFAM" id="SSF55594">
    <property type="entry name" value="HPr-like"/>
    <property type="match status" value="1"/>
</dbReference>
<dbReference type="PRINTS" id="PR00107">
    <property type="entry name" value="PHOSPHOCPHPR"/>
</dbReference>
<reference evidence="7" key="1">
    <citation type="journal article" date="2021" name="PeerJ">
        <title>Extensive microbial diversity within the chicken gut microbiome revealed by metagenomics and culture.</title>
        <authorList>
            <person name="Gilroy R."/>
            <person name="Ravi A."/>
            <person name="Getino M."/>
            <person name="Pursley I."/>
            <person name="Horton D.L."/>
            <person name="Alikhan N.F."/>
            <person name="Baker D."/>
            <person name="Gharbi K."/>
            <person name="Hall N."/>
            <person name="Watson M."/>
            <person name="Adriaenssens E.M."/>
            <person name="Foster-Nyarko E."/>
            <person name="Jarju S."/>
            <person name="Secka A."/>
            <person name="Antonio M."/>
            <person name="Oren A."/>
            <person name="Chaudhuri R.R."/>
            <person name="La Ragione R."/>
            <person name="Hildebrand F."/>
            <person name="Pallen M.J."/>
        </authorList>
    </citation>
    <scope>NUCLEOTIDE SEQUENCE</scope>
    <source>
        <strain evidence="7">CHK191-13928</strain>
    </source>
</reference>
<comment type="caution">
    <text evidence="7">The sequence shown here is derived from an EMBL/GenBank/DDBJ whole genome shotgun (WGS) entry which is preliminary data.</text>
</comment>
<dbReference type="AlphaFoldDB" id="A0A9D1WTK7"/>
<evidence type="ECO:0000256" key="1">
    <source>
        <dbReference type="ARBA" id="ARBA00003681"/>
    </source>
</evidence>
<dbReference type="GO" id="GO:0005737">
    <property type="term" value="C:cytoplasm"/>
    <property type="evidence" value="ECO:0007669"/>
    <property type="project" value="UniProtKB-SubCell"/>
</dbReference>
<dbReference type="CDD" id="cd00367">
    <property type="entry name" value="PTS-HPr_like"/>
    <property type="match status" value="1"/>
</dbReference>
<keyword evidence="4" id="KW-0963">Cytoplasm</keyword>
<dbReference type="Pfam" id="PF00381">
    <property type="entry name" value="PTS-HPr"/>
    <property type="match status" value="1"/>
</dbReference>
<comment type="function">
    <text evidence="1">General (non sugar-specific) component of the phosphoenolpyruvate-dependent sugar phosphotransferase system (sugar PTS). This major carbohydrate active-transport system catalyzes the phosphorylation of incoming sugar substrates concomitantly with their translocation across the cell membrane. The phosphoryl group from phosphoenolpyruvate (PEP) is transferred to the phosphoryl carrier protein HPr by enzyme I. Phospho-HPr then transfers it to the PTS EIIA domain.</text>
</comment>
<comment type="subcellular location">
    <subcellularLocation>
        <location evidence="2">Cytoplasm</location>
    </subcellularLocation>
</comment>
<evidence type="ECO:0000259" key="6">
    <source>
        <dbReference type="PROSITE" id="PS51350"/>
    </source>
</evidence>
<dbReference type="PROSITE" id="PS51350">
    <property type="entry name" value="PTS_HPR_DOM"/>
    <property type="match status" value="1"/>
</dbReference>
<dbReference type="PANTHER" id="PTHR33705">
    <property type="entry name" value="PHOSPHOCARRIER PROTEIN HPR"/>
    <property type="match status" value="1"/>
</dbReference>
<keyword evidence="5" id="KW-0598">Phosphotransferase system</keyword>
<proteinExistence type="predicted"/>
<feature type="domain" description="HPr" evidence="6">
    <location>
        <begin position="1"/>
        <end position="85"/>
    </location>
</feature>
<organism evidence="7 8">
    <name type="scientific">Candidatus Anaerostipes excrementavium</name>
    <dbReference type="NCBI Taxonomy" id="2838463"/>
    <lineage>
        <taxon>Bacteria</taxon>
        <taxon>Bacillati</taxon>
        <taxon>Bacillota</taxon>
        <taxon>Clostridia</taxon>
        <taxon>Lachnospirales</taxon>
        <taxon>Lachnospiraceae</taxon>
        <taxon>Anaerostipes</taxon>
    </lineage>
</organism>
<evidence type="ECO:0000313" key="7">
    <source>
        <dbReference type="EMBL" id="HIX66917.1"/>
    </source>
</evidence>
<dbReference type="NCBIfam" id="TIGR01003">
    <property type="entry name" value="PTS_HPr_family"/>
    <property type="match status" value="1"/>
</dbReference>
<dbReference type="InterPro" id="IPR000032">
    <property type="entry name" value="HPr-like"/>
</dbReference>
<dbReference type="Proteomes" id="UP000886721">
    <property type="component" value="Unassembled WGS sequence"/>
</dbReference>
<name>A0A9D1WTK7_9FIRM</name>
<dbReference type="GO" id="GO:0009401">
    <property type="term" value="P:phosphoenolpyruvate-dependent sugar phosphotransferase system"/>
    <property type="evidence" value="ECO:0007669"/>
    <property type="project" value="UniProtKB-KW"/>
</dbReference>
<dbReference type="EMBL" id="DXEM01000006">
    <property type="protein sequence ID" value="HIX66917.1"/>
    <property type="molecule type" value="Genomic_DNA"/>
</dbReference>